<gene>
    <name evidence="5" type="primary">Aste57867_24250</name>
    <name evidence="4" type="ORF">As57867_024175</name>
    <name evidence="5" type="ORF">ASTE57867_24250</name>
</gene>
<keyword evidence="1" id="KW-0963">Cytoplasm</keyword>
<dbReference type="Gene3D" id="3.40.630.70">
    <property type="entry name" value="Leucyl/phenylalanyl-tRNA-protein transferase, C-terminal domain"/>
    <property type="match status" value="1"/>
</dbReference>
<keyword evidence="3" id="KW-0012">Acyltransferase</keyword>
<sequence>MDEDFVPEHLRRYMYHSHEDFWVSMCFDPVFIAHAMHWGFLPIASEYARKVYLLPKLHEQRCVLDPHSLHIPKQILKKAKMYRLTINQAFDQVVHGCHVQHGEAWLYPPVVEAFRAMVPGVPVSPTTTVKLVTVELWKDASLVAGELGYCNGAMYTSLTGFVAGGASGAGTMQLYVLGALLHTCGFQLWDLGMSMEYKMKLGAQNIPRIDFVRRVHALRSIPATLRDDEQNARTILDGHLLTATHAMET</sequence>
<evidence type="ECO:0000313" key="6">
    <source>
        <dbReference type="Proteomes" id="UP000332933"/>
    </source>
</evidence>
<dbReference type="Pfam" id="PF03588">
    <property type="entry name" value="Leu_Phe_trans"/>
    <property type="match status" value="1"/>
</dbReference>
<evidence type="ECO:0000256" key="1">
    <source>
        <dbReference type="ARBA" id="ARBA00022490"/>
    </source>
</evidence>
<dbReference type="GO" id="GO:0005737">
    <property type="term" value="C:cytoplasm"/>
    <property type="evidence" value="ECO:0007669"/>
    <property type="project" value="TreeGrafter"/>
</dbReference>
<dbReference type="InterPro" id="IPR016181">
    <property type="entry name" value="Acyl_CoA_acyltransferase"/>
</dbReference>
<reference evidence="4" key="2">
    <citation type="submission" date="2019-06" db="EMBL/GenBank/DDBJ databases">
        <title>Genomics analysis of Aphanomyces spp. identifies a new class of oomycete effector associated with host adaptation.</title>
        <authorList>
            <person name="Gaulin E."/>
        </authorList>
    </citation>
    <scope>NUCLEOTIDE SEQUENCE</scope>
    <source>
        <strain evidence="4">CBS 578.67</strain>
    </source>
</reference>
<dbReference type="GO" id="GO:0008914">
    <property type="term" value="F:leucyl-tRNA--protein transferase activity"/>
    <property type="evidence" value="ECO:0007669"/>
    <property type="project" value="InterPro"/>
</dbReference>
<proteinExistence type="predicted"/>
<dbReference type="Proteomes" id="UP000332933">
    <property type="component" value="Unassembled WGS sequence"/>
</dbReference>
<dbReference type="GO" id="GO:0030163">
    <property type="term" value="P:protein catabolic process"/>
    <property type="evidence" value="ECO:0007669"/>
    <property type="project" value="InterPro"/>
</dbReference>
<dbReference type="EMBL" id="CAADRA010007409">
    <property type="protein sequence ID" value="VFU00890.1"/>
    <property type="molecule type" value="Genomic_DNA"/>
</dbReference>
<evidence type="ECO:0000256" key="3">
    <source>
        <dbReference type="ARBA" id="ARBA00023315"/>
    </source>
</evidence>
<name>A0A485LRJ7_9STRA</name>
<keyword evidence="6" id="KW-1185">Reference proteome</keyword>
<dbReference type="EMBL" id="VJMH01007383">
    <property type="protein sequence ID" value="KAF0683688.1"/>
    <property type="molecule type" value="Genomic_DNA"/>
</dbReference>
<reference evidence="5 6" key="1">
    <citation type="submission" date="2019-03" db="EMBL/GenBank/DDBJ databases">
        <authorList>
            <person name="Gaulin E."/>
            <person name="Dumas B."/>
        </authorList>
    </citation>
    <scope>NUCLEOTIDE SEQUENCE [LARGE SCALE GENOMIC DNA]</scope>
    <source>
        <strain evidence="5">CBS 568.67</strain>
    </source>
</reference>
<dbReference type="InterPro" id="IPR042203">
    <property type="entry name" value="Leu/Phe-tRNA_Trfase_C"/>
</dbReference>
<dbReference type="PANTHER" id="PTHR30098">
    <property type="entry name" value="LEUCYL/PHENYLALANYL-TRNA--PROTEIN TRANSFERASE"/>
    <property type="match status" value="1"/>
</dbReference>
<accession>A0A485LRJ7</accession>
<evidence type="ECO:0000313" key="4">
    <source>
        <dbReference type="EMBL" id="KAF0683688.1"/>
    </source>
</evidence>
<keyword evidence="2" id="KW-0808">Transferase</keyword>
<dbReference type="OrthoDB" id="2122564at2759"/>
<evidence type="ECO:0000256" key="2">
    <source>
        <dbReference type="ARBA" id="ARBA00022679"/>
    </source>
</evidence>
<dbReference type="InterPro" id="IPR004616">
    <property type="entry name" value="Leu/Phe-tRNA_Trfase"/>
</dbReference>
<dbReference type="SUPFAM" id="SSF55729">
    <property type="entry name" value="Acyl-CoA N-acyltransferases (Nat)"/>
    <property type="match status" value="1"/>
</dbReference>
<dbReference type="AlphaFoldDB" id="A0A485LRJ7"/>
<organism evidence="5 6">
    <name type="scientific">Aphanomyces stellatus</name>
    <dbReference type="NCBI Taxonomy" id="120398"/>
    <lineage>
        <taxon>Eukaryota</taxon>
        <taxon>Sar</taxon>
        <taxon>Stramenopiles</taxon>
        <taxon>Oomycota</taxon>
        <taxon>Saprolegniomycetes</taxon>
        <taxon>Saprolegniales</taxon>
        <taxon>Verrucalvaceae</taxon>
        <taxon>Aphanomyces</taxon>
    </lineage>
</organism>
<protein>
    <submittedName>
        <fullName evidence="5">Aste57867_24250 protein</fullName>
    </submittedName>
</protein>
<dbReference type="PANTHER" id="PTHR30098:SF2">
    <property type="entry name" value="LEUCYL_PHENYLALANYL-TRNA--PROTEIN TRANSFERASE"/>
    <property type="match status" value="1"/>
</dbReference>
<evidence type="ECO:0000313" key="5">
    <source>
        <dbReference type="EMBL" id="VFU00890.1"/>
    </source>
</evidence>